<proteinExistence type="predicted"/>
<gene>
    <name evidence="2" type="ORF">ABEG17_16345</name>
</gene>
<sequence length="56" mass="5977">MGWVKLLGCMAIAFGVGRYVTGLRHGRWGDAFERDLVACMLLAWIGVALVVGAVVA</sequence>
<keyword evidence="1" id="KW-0472">Membrane</keyword>
<evidence type="ECO:0000256" key="1">
    <source>
        <dbReference type="SAM" id="Phobius"/>
    </source>
</evidence>
<feature type="transmembrane region" description="Helical" evidence="1">
    <location>
        <begin position="32"/>
        <end position="55"/>
    </location>
</feature>
<keyword evidence="1" id="KW-0812">Transmembrane</keyword>
<dbReference type="RefSeq" id="WP_406830545.1">
    <property type="nucleotide sequence ID" value="NZ_CP157483.1"/>
</dbReference>
<evidence type="ECO:0000313" key="2">
    <source>
        <dbReference type="EMBL" id="XBO43115.1"/>
    </source>
</evidence>
<dbReference type="AlphaFoldDB" id="A0AAU7JSH1"/>
<dbReference type="EMBL" id="CP157483">
    <property type="protein sequence ID" value="XBO43115.1"/>
    <property type="molecule type" value="Genomic_DNA"/>
</dbReference>
<accession>A0AAU7JSH1</accession>
<name>A0AAU7JSH1_9MICO</name>
<reference evidence="2" key="1">
    <citation type="submission" date="2024-05" db="EMBL/GenBank/DDBJ databases">
        <authorList>
            <person name="Kim S."/>
            <person name="Heo J."/>
            <person name="Choi H."/>
            <person name="Choi Y."/>
            <person name="Kwon S.-W."/>
            <person name="Kim Y."/>
        </authorList>
    </citation>
    <scope>NUCLEOTIDE SEQUENCE</scope>
    <source>
        <strain evidence="2">KACC 23699</strain>
    </source>
</reference>
<protein>
    <submittedName>
        <fullName evidence="2">Uncharacterized protein</fullName>
    </submittedName>
</protein>
<keyword evidence="1" id="KW-1133">Transmembrane helix</keyword>
<organism evidence="2">
    <name type="scientific">Pedococcus sp. KACC 23699</name>
    <dbReference type="NCBI Taxonomy" id="3149228"/>
    <lineage>
        <taxon>Bacteria</taxon>
        <taxon>Bacillati</taxon>
        <taxon>Actinomycetota</taxon>
        <taxon>Actinomycetes</taxon>
        <taxon>Micrococcales</taxon>
        <taxon>Intrasporangiaceae</taxon>
        <taxon>Pedococcus</taxon>
    </lineage>
</organism>